<keyword evidence="2" id="KW-1185">Reference proteome</keyword>
<sequence>MTSLLPEINVATYVSTRVVAYFIRKGVMQSEIKRWGNSAAVRLSRDILAQARLDITSPISIDVKAGKIVIEASGKMPRKVNLPFSEADLLVGLDASAAHADELAQPSATEMGE</sequence>
<dbReference type="Proteomes" id="UP001529180">
    <property type="component" value="Unassembled WGS sequence"/>
</dbReference>
<gene>
    <name evidence="1" type="ORF">P7680_10395</name>
</gene>
<dbReference type="RefSeq" id="WP_258547996.1">
    <property type="nucleotide sequence ID" value="NZ_JARSBO010000005.1"/>
</dbReference>
<name>A0ABT6GBP5_9PROT</name>
<protein>
    <submittedName>
        <fullName evidence="1">MazF family transcriptional regulator</fullName>
    </submittedName>
</protein>
<dbReference type="Gene3D" id="2.10.260.10">
    <property type="match status" value="1"/>
</dbReference>
<organism evidence="1 2">
    <name type="scientific">Thalassospira aquimaris</name>
    <dbReference type="NCBI Taxonomy" id="3037796"/>
    <lineage>
        <taxon>Bacteria</taxon>
        <taxon>Pseudomonadati</taxon>
        <taxon>Pseudomonadota</taxon>
        <taxon>Alphaproteobacteria</taxon>
        <taxon>Rhodospirillales</taxon>
        <taxon>Thalassospiraceae</taxon>
        <taxon>Thalassospira</taxon>
    </lineage>
</organism>
<accession>A0ABT6GBP5</accession>
<dbReference type="EMBL" id="JARSBO010000005">
    <property type="protein sequence ID" value="MDG4719406.1"/>
    <property type="molecule type" value="Genomic_DNA"/>
</dbReference>
<proteinExistence type="predicted"/>
<evidence type="ECO:0000313" key="2">
    <source>
        <dbReference type="Proteomes" id="UP001529180"/>
    </source>
</evidence>
<comment type="caution">
    <text evidence="1">The sequence shown here is derived from an EMBL/GenBank/DDBJ whole genome shotgun (WGS) entry which is preliminary data.</text>
</comment>
<dbReference type="InterPro" id="IPR037914">
    <property type="entry name" value="SpoVT-AbrB_sf"/>
</dbReference>
<reference evidence="1 2" key="1">
    <citation type="submission" date="2023-03" db="EMBL/GenBank/DDBJ databases">
        <title>Strain FZY0004 represents a novel species in the genus Thalassospira isolated from seawater.</title>
        <authorList>
            <person name="Fu Z.-Y."/>
        </authorList>
    </citation>
    <scope>NUCLEOTIDE SEQUENCE [LARGE SCALE GENOMIC DNA]</scope>
    <source>
        <strain evidence="1 2">FZY0004</strain>
    </source>
</reference>
<dbReference type="SUPFAM" id="SSF89447">
    <property type="entry name" value="AbrB/MazE/MraZ-like"/>
    <property type="match status" value="1"/>
</dbReference>
<evidence type="ECO:0000313" key="1">
    <source>
        <dbReference type="EMBL" id="MDG4719406.1"/>
    </source>
</evidence>